<keyword evidence="2" id="KW-1185">Reference proteome</keyword>
<name>A0A949JQ70_9ACTN</name>
<reference evidence="1" key="1">
    <citation type="submission" date="2021-06" db="EMBL/GenBank/DDBJ databases">
        <title>Sequencing of actinobacteria type strains.</title>
        <authorList>
            <person name="Nguyen G.-S."/>
            <person name="Wentzel A."/>
        </authorList>
    </citation>
    <scope>NUCLEOTIDE SEQUENCE</scope>
    <source>
        <strain evidence="1">P38-E01</strain>
    </source>
</reference>
<accession>A0A949JQ70</accession>
<dbReference type="EMBL" id="JAELVF020000003">
    <property type="protein sequence ID" value="MBU7600279.1"/>
    <property type="molecule type" value="Genomic_DNA"/>
</dbReference>
<protein>
    <submittedName>
        <fullName evidence="1">Uncharacterized protein</fullName>
    </submittedName>
</protein>
<dbReference type="Gene3D" id="3.40.830.10">
    <property type="entry name" value="LigB-like"/>
    <property type="match status" value="1"/>
</dbReference>
<organism evidence="1 2">
    <name type="scientific">Streptomyces tardus</name>
    <dbReference type="NCBI Taxonomy" id="2780544"/>
    <lineage>
        <taxon>Bacteria</taxon>
        <taxon>Bacillati</taxon>
        <taxon>Actinomycetota</taxon>
        <taxon>Actinomycetes</taxon>
        <taxon>Kitasatosporales</taxon>
        <taxon>Streptomycetaceae</taxon>
        <taxon>Streptomyces</taxon>
    </lineage>
</organism>
<gene>
    <name evidence="1" type="ORF">JGS22_022250</name>
</gene>
<proteinExistence type="predicted"/>
<dbReference type="AlphaFoldDB" id="A0A949JQ70"/>
<comment type="caution">
    <text evidence="1">The sequence shown here is derived from an EMBL/GenBank/DDBJ whole genome shotgun (WGS) entry which is preliminary data.</text>
</comment>
<dbReference type="RefSeq" id="WP_211040097.1">
    <property type="nucleotide sequence ID" value="NZ_JAELVF020000003.1"/>
</dbReference>
<evidence type="ECO:0000313" key="2">
    <source>
        <dbReference type="Proteomes" id="UP000694501"/>
    </source>
</evidence>
<sequence>MLAAAAVCPCPPVLVPEVAEGAVAELDAVRDACAEALAALAAARPERLVVLAPVERDGSGQYPAGSVGGLHGFGVPAEFVLGRARFEETATEAGGEPPAAVRELPAPLTVGAWLLRSVSWRAAPVSGLGVDRALPTAKCLREGRRLAAGEERLALLVLGDGSACRTLKAPGYLDERAAHFDAAAARALAEADHAALGALDADLGGELLAAGRAPWQVLAGAAEDAGLSGRLLHDSAPYGVGYLVASWS</sequence>
<dbReference type="Proteomes" id="UP000694501">
    <property type="component" value="Unassembled WGS sequence"/>
</dbReference>
<evidence type="ECO:0000313" key="1">
    <source>
        <dbReference type="EMBL" id="MBU7600279.1"/>
    </source>
</evidence>
<dbReference type="SUPFAM" id="SSF53213">
    <property type="entry name" value="LigB-like"/>
    <property type="match status" value="1"/>
</dbReference>